<evidence type="ECO:0000256" key="1">
    <source>
        <dbReference type="SAM" id="MobiDB-lite"/>
    </source>
</evidence>
<feature type="region of interest" description="Disordered" evidence="1">
    <location>
        <begin position="59"/>
        <end position="96"/>
    </location>
</feature>
<keyword evidence="3" id="KW-1185">Reference proteome</keyword>
<reference evidence="2 3" key="1">
    <citation type="submission" date="2024-09" db="EMBL/GenBank/DDBJ databases">
        <title>Chromosome-scale assembly of Riccia fluitans.</title>
        <authorList>
            <person name="Paukszto L."/>
            <person name="Sawicki J."/>
            <person name="Karawczyk K."/>
            <person name="Piernik-Szablinska J."/>
            <person name="Szczecinska M."/>
            <person name="Mazdziarz M."/>
        </authorList>
    </citation>
    <scope>NUCLEOTIDE SEQUENCE [LARGE SCALE GENOMIC DNA]</scope>
    <source>
        <strain evidence="2">Rf_01</strain>
        <tissue evidence="2">Aerial parts of the thallus</tissue>
    </source>
</reference>
<accession>A0ABD1XPU1</accession>
<comment type="caution">
    <text evidence="2">The sequence shown here is derived from an EMBL/GenBank/DDBJ whole genome shotgun (WGS) entry which is preliminary data.</text>
</comment>
<dbReference type="Proteomes" id="UP001605036">
    <property type="component" value="Unassembled WGS sequence"/>
</dbReference>
<sequence>MQTIRYSVPRPWPEGFSLVEAVEVKKCEFSPACTTPDSIEVADVETIFFGLETPARYFETEEKKTNAESDDANAHDESELPGQSSAGDDEDTSRIPLVELDKRLNTGADLQRVREALLQAGFAVGMNTTIKQENTMDHIPEYFRLWD</sequence>
<proteinExistence type="predicted"/>
<name>A0ABD1XPU1_9MARC</name>
<evidence type="ECO:0000313" key="2">
    <source>
        <dbReference type="EMBL" id="KAL2610967.1"/>
    </source>
</evidence>
<gene>
    <name evidence="2" type="ORF">R1flu_022659</name>
</gene>
<evidence type="ECO:0000313" key="3">
    <source>
        <dbReference type="Proteomes" id="UP001605036"/>
    </source>
</evidence>
<organism evidence="2 3">
    <name type="scientific">Riccia fluitans</name>
    <dbReference type="NCBI Taxonomy" id="41844"/>
    <lineage>
        <taxon>Eukaryota</taxon>
        <taxon>Viridiplantae</taxon>
        <taxon>Streptophyta</taxon>
        <taxon>Embryophyta</taxon>
        <taxon>Marchantiophyta</taxon>
        <taxon>Marchantiopsida</taxon>
        <taxon>Marchantiidae</taxon>
        <taxon>Marchantiales</taxon>
        <taxon>Ricciaceae</taxon>
        <taxon>Riccia</taxon>
    </lineage>
</organism>
<protein>
    <submittedName>
        <fullName evidence="2">Uncharacterized protein</fullName>
    </submittedName>
</protein>
<feature type="compositionally biased region" description="Basic and acidic residues" evidence="1">
    <location>
        <begin position="59"/>
        <end position="78"/>
    </location>
</feature>
<dbReference type="EMBL" id="JBHFFA010000007">
    <property type="protein sequence ID" value="KAL2610967.1"/>
    <property type="molecule type" value="Genomic_DNA"/>
</dbReference>
<dbReference type="AlphaFoldDB" id="A0ABD1XPU1"/>